<dbReference type="PANTHER" id="PTHR43201:SF5">
    <property type="entry name" value="MEDIUM-CHAIN ACYL-COA LIGASE ACSF2, MITOCHONDRIAL"/>
    <property type="match status" value="1"/>
</dbReference>
<gene>
    <name evidence="5" type="ORF">E1161_20255</name>
</gene>
<dbReference type="AlphaFoldDB" id="A0A4R4UDX8"/>
<dbReference type="InterPro" id="IPR025110">
    <property type="entry name" value="AMP-bd_C"/>
</dbReference>
<evidence type="ECO:0000313" key="5">
    <source>
        <dbReference type="EMBL" id="TDC89857.1"/>
    </source>
</evidence>
<dbReference type="Gene3D" id="3.40.50.12780">
    <property type="entry name" value="N-terminal domain of ligase-like"/>
    <property type="match status" value="1"/>
</dbReference>
<dbReference type="FunFam" id="3.30.300.30:FF:000008">
    <property type="entry name" value="2,3-dihydroxybenzoate-AMP ligase"/>
    <property type="match status" value="1"/>
</dbReference>
<accession>A0A4R4UDX8</accession>
<dbReference type="InterPro" id="IPR045851">
    <property type="entry name" value="AMP-bd_C_sf"/>
</dbReference>
<feature type="domain" description="AMP-binding enzyme C-terminal" evidence="4">
    <location>
        <begin position="411"/>
        <end position="486"/>
    </location>
</feature>
<evidence type="ECO:0000259" key="3">
    <source>
        <dbReference type="Pfam" id="PF00501"/>
    </source>
</evidence>
<dbReference type="PROSITE" id="PS00455">
    <property type="entry name" value="AMP_BINDING"/>
    <property type="match status" value="1"/>
</dbReference>
<dbReference type="PANTHER" id="PTHR43201">
    <property type="entry name" value="ACYL-COA SYNTHETASE"/>
    <property type="match status" value="1"/>
</dbReference>
<dbReference type="OrthoDB" id="3172305at2"/>
<dbReference type="EMBL" id="SMKV01000029">
    <property type="protein sequence ID" value="TDC89857.1"/>
    <property type="molecule type" value="Genomic_DNA"/>
</dbReference>
<dbReference type="Pfam" id="PF13193">
    <property type="entry name" value="AMP-binding_C"/>
    <property type="match status" value="1"/>
</dbReference>
<sequence>MRDEGLGSWPVRRARMTPHRVALVHGDRQDTYAELARRTAALARGLRALGVRRGDRVGYLGPNHPAYLEALFAAASLGAVFVPVNTRLAVPELAHVLTDAGVSVLVHAASAGASVDAAGTPVLRERLVIDEDPYETLAGGAGEPVDEPVGLDDPCLIMYTSGSTGRPKGAVLSHGNLTWNCVNVLVESDLSGSEVALVAAPLFHTAALGMTCLPTLLKGGTAVLMSSFDPAEALELIARHQVSLLFGVPAMYDAISARPEWASADLSSVRTLLCGGSPVPEATIRRYLDRGLTFVQGYGMTETSPGALILDPGAVREKAGSAGVPSFFTDVRVVDRAGQVVAAGEPGEIVVRGPNVMLGYWNRPEATDEALAGGWMHSGDVATVDDEGYFTVVDRIRDVIISGGENIYPAEVEAALYEHPAVELCTVVGVPDPKWGEVPRAVVVLRAGAQVTGEEVQEHLRGRLAGYKVPKQVEFWDDLPRTGSGKVQKASVRERLA</sequence>
<dbReference type="InterPro" id="IPR042099">
    <property type="entry name" value="ANL_N_sf"/>
</dbReference>
<evidence type="ECO:0000259" key="4">
    <source>
        <dbReference type="Pfam" id="PF13193"/>
    </source>
</evidence>
<dbReference type="InterPro" id="IPR000873">
    <property type="entry name" value="AMP-dep_synth/lig_dom"/>
</dbReference>
<dbReference type="Pfam" id="PF00501">
    <property type="entry name" value="AMP-binding"/>
    <property type="match status" value="1"/>
</dbReference>
<reference evidence="5 6" key="1">
    <citation type="submission" date="2019-03" db="EMBL/GenBank/DDBJ databases">
        <title>Draft genome sequences of novel Actinobacteria.</title>
        <authorList>
            <person name="Sahin N."/>
            <person name="Ay H."/>
            <person name="Saygin H."/>
        </authorList>
    </citation>
    <scope>NUCLEOTIDE SEQUENCE [LARGE SCALE GENOMIC DNA]</scope>
    <source>
        <strain evidence="5 6">16K404</strain>
    </source>
</reference>
<name>A0A4R4UDX8_9PSEU</name>
<dbReference type="CDD" id="cd17631">
    <property type="entry name" value="FACL_FadD13-like"/>
    <property type="match status" value="1"/>
</dbReference>
<proteinExistence type="inferred from homology"/>
<dbReference type="SUPFAM" id="SSF56801">
    <property type="entry name" value="Acetyl-CoA synthetase-like"/>
    <property type="match status" value="1"/>
</dbReference>
<keyword evidence="6" id="KW-1185">Reference proteome</keyword>
<comment type="similarity">
    <text evidence="1">Belongs to the ATP-dependent AMP-binding enzyme family.</text>
</comment>
<evidence type="ECO:0000256" key="2">
    <source>
        <dbReference type="ARBA" id="ARBA00022598"/>
    </source>
</evidence>
<evidence type="ECO:0000256" key="1">
    <source>
        <dbReference type="ARBA" id="ARBA00006432"/>
    </source>
</evidence>
<dbReference type="InterPro" id="IPR020845">
    <property type="entry name" value="AMP-binding_CS"/>
</dbReference>
<dbReference type="GO" id="GO:0006631">
    <property type="term" value="P:fatty acid metabolic process"/>
    <property type="evidence" value="ECO:0007669"/>
    <property type="project" value="TreeGrafter"/>
</dbReference>
<feature type="domain" description="AMP-dependent synthetase/ligase" evidence="3">
    <location>
        <begin position="12"/>
        <end position="361"/>
    </location>
</feature>
<comment type="caution">
    <text evidence="5">The sequence shown here is derived from an EMBL/GenBank/DDBJ whole genome shotgun (WGS) entry which is preliminary data.</text>
</comment>
<organism evidence="5 6">
    <name type="scientific">Saccharopolyspora aridisoli</name>
    <dbReference type="NCBI Taxonomy" id="2530385"/>
    <lineage>
        <taxon>Bacteria</taxon>
        <taxon>Bacillati</taxon>
        <taxon>Actinomycetota</taxon>
        <taxon>Actinomycetes</taxon>
        <taxon>Pseudonocardiales</taxon>
        <taxon>Pseudonocardiaceae</taxon>
        <taxon>Saccharopolyspora</taxon>
    </lineage>
</organism>
<dbReference type="GO" id="GO:0031956">
    <property type="term" value="F:medium-chain fatty acid-CoA ligase activity"/>
    <property type="evidence" value="ECO:0007669"/>
    <property type="project" value="TreeGrafter"/>
</dbReference>
<dbReference type="RefSeq" id="WP_132625642.1">
    <property type="nucleotide sequence ID" value="NZ_SMKV01000029.1"/>
</dbReference>
<protein>
    <submittedName>
        <fullName evidence="5">Long-chain-fatty-acid--CoA ligase</fullName>
    </submittedName>
</protein>
<keyword evidence="2 5" id="KW-0436">Ligase</keyword>
<evidence type="ECO:0000313" key="6">
    <source>
        <dbReference type="Proteomes" id="UP000294744"/>
    </source>
</evidence>
<dbReference type="Gene3D" id="3.30.300.30">
    <property type="match status" value="1"/>
</dbReference>
<dbReference type="NCBIfam" id="NF004837">
    <property type="entry name" value="PRK06187.1"/>
    <property type="match status" value="1"/>
</dbReference>
<dbReference type="Proteomes" id="UP000294744">
    <property type="component" value="Unassembled WGS sequence"/>
</dbReference>